<accession>A0A3G1KYW7</accession>
<evidence type="ECO:0000313" key="10">
    <source>
        <dbReference type="EMBL" id="ATW27580.1"/>
    </source>
</evidence>
<evidence type="ECO:0000256" key="7">
    <source>
        <dbReference type="ARBA" id="ARBA00022967"/>
    </source>
</evidence>
<name>A0A3G1KYW7_FORW1</name>
<dbReference type="NCBIfam" id="NF010167">
    <property type="entry name" value="PRK13648.1"/>
    <property type="match status" value="2"/>
</dbReference>
<dbReference type="PANTHER" id="PTHR43553">
    <property type="entry name" value="HEAVY METAL TRANSPORTER"/>
    <property type="match status" value="1"/>
</dbReference>
<dbReference type="GO" id="GO:0043190">
    <property type="term" value="C:ATP-binding cassette (ABC) transporter complex"/>
    <property type="evidence" value="ECO:0007669"/>
    <property type="project" value="TreeGrafter"/>
</dbReference>
<proteinExistence type="inferred from homology"/>
<dbReference type="PROSITE" id="PS00211">
    <property type="entry name" value="ABC_TRANSPORTER_1"/>
    <property type="match status" value="2"/>
</dbReference>
<dbReference type="PROSITE" id="PS50893">
    <property type="entry name" value="ABC_TRANSPORTER_2"/>
    <property type="match status" value="2"/>
</dbReference>
<dbReference type="OrthoDB" id="501320at2"/>
<dbReference type="KEGG" id="fwa:DCMF_25020"/>
<gene>
    <name evidence="10" type="ORF">DCMF_25020</name>
</gene>
<reference evidence="10 11" key="1">
    <citation type="submission" date="2016-10" db="EMBL/GenBank/DDBJ databases">
        <title>Complete Genome Sequence of Peptococcaceae strain DCMF.</title>
        <authorList>
            <person name="Edwards R.J."/>
            <person name="Holland S.I."/>
            <person name="Deshpande N.P."/>
            <person name="Wong Y.K."/>
            <person name="Ertan H."/>
            <person name="Manefield M."/>
            <person name="Russell T.L."/>
            <person name="Lee M.J."/>
        </authorList>
    </citation>
    <scope>NUCLEOTIDE SEQUENCE [LARGE SCALE GENOMIC DNA]</scope>
    <source>
        <strain evidence="10 11">DCMF</strain>
    </source>
</reference>
<protein>
    <submittedName>
        <fullName evidence="10">ABC transporter</fullName>
    </submittedName>
</protein>
<sequence>MAVIQIENLTYRYPDTPEPALHRINLDIPEGQFVLVVGGSGCGKSSLIRAMAGLIPEFYGGEISGRVLLDGTDIRKMGRRDLSGKVGVVFQDPESQLVMTTVEQEIAFGLENLGLPNSLMKRRVMEVSGALALSGHLHGFSPELSGGQKQKVALAAILAMQPDILLLDEPTSQLDPISGEEILTMIRRLNEDNGITVVLIEQRLERCFHLADRVLVMEEGKIISDHHAPDTLARWAVDHGIPFIPPLAKLFAGAGFSQIPVTVKEGREILKSHWSRMKKNVPSMETGPKTAPENSPATHPVVAQMENVWFSYPNGEESLKNVSLEIGPGTFTVLMGENGAGKTTLLKILNGLLKPSRGQVKILGRNTGKLSVEEIAPLVGYLSQDPNDYLFLPTVGEELTFSLKNFNMPDPGVARAISDQLGLTQYLDSNPRDLSSGERQRVALASVLVNRPRLLLLDEPTRGLDYSLKEKLGALLLDLQKQGLAIFLITHDVEFAAEYAGDILLMAEGTIVGQGDKYEMLADSTFYASQVSKLFKDMAHRVVTLAQASAILRTSEETGAKAASL</sequence>
<dbReference type="InterPro" id="IPR027417">
    <property type="entry name" value="P-loop_NTPase"/>
</dbReference>
<dbReference type="InterPro" id="IPR003593">
    <property type="entry name" value="AAA+_ATPase"/>
</dbReference>
<dbReference type="SUPFAM" id="SSF52540">
    <property type="entry name" value="P-loop containing nucleoside triphosphate hydrolases"/>
    <property type="match status" value="2"/>
</dbReference>
<keyword evidence="7" id="KW-1278">Translocase</keyword>
<keyword evidence="6" id="KW-0067">ATP-binding</keyword>
<dbReference type="InterPro" id="IPR017871">
    <property type="entry name" value="ABC_transporter-like_CS"/>
</dbReference>
<evidence type="ECO:0000256" key="1">
    <source>
        <dbReference type="ARBA" id="ARBA00004202"/>
    </source>
</evidence>
<dbReference type="InterPro" id="IPR015856">
    <property type="entry name" value="ABC_transpr_CbiO/EcfA_su"/>
</dbReference>
<evidence type="ECO:0000259" key="9">
    <source>
        <dbReference type="PROSITE" id="PS50893"/>
    </source>
</evidence>
<organism evidence="10 11">
    <name type="scientific">Formimonas warabiya</name>
    <dbReference type="NCBI Taxonomy" id="1761012"/>
    <lineage>
        <taxon>Bacteria</taxon>
        <taxon>Bacillati</taxon>
        <taxon>Bacillota</taxon>
        <taxon>Clostridia</taxon>
        <taxon>Eubacteriales</taxon>
        <taxon>Peptococcaceae</taxon>
        <taxon>Candidatus Formimonas</taxon>
    </lineage>
</organism>
<dbReference type="AlphaFoldDB" id="A0A3G1KYW7"/>
<dbReference type="GO" id="GO:0016887">
    <property type="term" value="F:ATP hydrolysis activity"/>
    <property type="evidence" value="ECO:0007669"/>
    <property type="project" value="InterPro"/>
</dbReference>
<dbReference type="GO" id="GO:0005524">
    <property type="term" value="F:ATP binding"/>
    <property type="evidence" value="ECO:0007669"/>
    <property type="project" value="UniProtKB-KW"/>
</dbReference>
<comment type="similarity">
    <text evidence="2">Belongs to the ABC transporter superfamily.</text>
</comment>
<dbReference type="Proteomes" id="UP000323521">
    <property type="component" value="Chromosome"/>
</dbReference>
<feature type="domain" description="ABC transporter" evidence="9">
    <location>
        <begin position="303"/>
        <end position="533"/>
    </location>
</feature>
<feature type="domain" description="ABC transporter" evidence="9">
    <location>
        <begin position="4"/>
        <end position="244"/>
    </location>
</feature>
<dbReference type="RefSeq" id="WP_148136950.1">
    <property type="nucleotide sequence ID" value="NZ_CP017634.1"/>
</dbReference>
<dbReference type="FunFam" id="3.40.50.300:FF:000224">
    <property type="entry name" value="Energy-coupling factor transporter ATP-binding protein EcfA"/>
    <property type="match status" value="1"/>
</dbReference>
<keyword evidence="4" id="KW-1003">Cell membrane</keyword>
<dbReference type="CDD" id="cd03225">
    <property type="entry name" value="ABC_cobalt_CbiO_domain1"/>
    <property type="match status" value="2"/>
</dbReference>
<evidence type="ECO:0000256" key="6">
    <source>
        <dbReference type="ARBA" id="ARBA00022840"/>
    </source>
</evidence>
<keyword evidence="11" id="KW-1185">Reference proteome</keyword>
<evidence type="ECO:0000256" key="2">
    <source>
        <dbReference type="ARBA" id="ARBA00005417"/>
    </source>
</evidence>
<evidence type="ECO:0000256" key="4">
    <source>
        <dbReference type="ARBA" id="ARBA00022475"/>
    </source>
</evidence>
<evidence type="ECO:0000256" key="5">
    <source>
        <dbReference type="ARBA" id="ARBA00022741"/>
    </source>
</evidence>
<dbReference type="SMART" id="SM00382">
    <property type="entry name" value="AAA"/>
    <property type="match status" value="2"/>
</dbReference>
<evidence type="ECO:0000256" key="8">
    <source>
        <dbReference type="ARBA" id="ARBA00023136"/>
    </source>
</evidence>
<keyword evidence="8" id="KW-0472">Membrane</keyword>
<comment type="subcellular location">
    <subcellularLocation>
        <location evidence="1">Cell membrane</location>
        <topology evidence="1">Peripheral membrane protein</topology>
    </subcellularLocation>
</comment>
<dbReference type="EMBL" id="CP017634">
    <property type="protein sequence ID" value="ATW27580.1"/>
    <property type="molecule type" value="Genomic_DNA"/>
</dbReference>
<dbReference type="InterPro" id="IPR003439">
    <property type="entry name" value="ABC_transporter-like_ATP-bd"/>
</dbReference>
<dbReference type="Pfam" id="PF00005">
    <property type="entry name" value="ABC_tran"/>
    <property type="match status" value="2"/>
</dbReference>
<keyword evidence="5" id="KW-0547">Nucleotide-binding</keyword>
<dbReference type="InterPro" id="IPR050095">
    <property type="entry name" value="ECF_ABC_transporter_ATP-bd"/>
</dbReference>
<evidence type="ECO:0000256" key="3">
    <source>
        <dbReference type="ARBA" id="ARBA00022448"/>
    </source>
</evidence>
<keyword evidence="3" id="KW-0813">Transport</keyword>
<evidence type="ECO:0000313" key="11">
    <source>
        <dbReference type="Proteomes" id="UP000323521"/>
    </source>
</evidence>
<dbReference type="Gene3D" id="3.40.50.300">
    <property type="entry name" value="P-loop containing nucleotide triphosphate hydrolases"/>
    <property type="match status" value="2"/>
</dbReference>
<dbReference type="GO" id="GO:0042626">
    <property type="term" value="F:ATPase-coupled transmembrane transporter activity"/>
    <property type="evidence" value="ECO:0007669"/>
    <property type="project" value="TreeGrafter"/>
</dbReference>